<dbReference type="Ensembl" id="ENSCRFT00000003633.1">
    <property type="protein sequence ID" value="ENSCRFP00000003491.1"/>
    <property type="gene ID" value="ENSCRFG00000002861.1"/>
</dbReference>
<organism evidence="2 3">
    <name type="scientific">Cyanoderma ruficeps</name>
    <name type="common">rufous-capped babbler</name>
    <dbReference type="NCBI Taxonomy" id="181631"/>
    <lineage>
        <taxon>Eukaryota</taxon>
        <taxon>Metazoa</taxon>
        <taxon>Chordata</taxon>
        <taxon>Craniata</taxon>
        <taxon>Vertebrata</taxon>
        <taxon>Euteleostomi</taxon>
        <taxon>Archelosauria</taxon>
        <taxon>Archosauria</taxon>
        <taxon>Dinosauria</taxon>
        <taxon>Saurischia</taxon>
        <taxon>Theropoda</taxon>
        <taxon>Coelurosauria</taxon>
        <taxon>Aves</taxon>
        <taxon>Neognathae</taxon>
        <taxon>Neoaves</taxon>
        <taxon>Telluraves</taxon>
        <taxon>Australaves</taxon>
        <taxon>Passeriformes</taxon>
        <taxon>Sylvioidea</taxon>
        <taxon>Timaliidae</taxon>
        <taxon>Cyanoderma</taxon>
    </lineage>
</organism>
<reference evidence="2" key="1">
    <citation type="submission" date="2025-08" db="UniProtKB">
        <authorList>
            <consortium name="Ensembl"/>
        </authorList>
    </citation>
    <scope>IDENTIFICATION</scope>
</reference>
<dbReference type="PANTHER" id="PTHR14739:SF9">
    <property type="entry name" value="MICROTUBULE-ASSOCIATED PROTEIN 9"/>
    <property type="match status" value="1"/>
</dbReference>
<evidence type="ECO:0000256" key="1">
    <source>
        <dbReference type="SAM" id="MobiDB-lite"/>
    </source>
</evidence>
<evidence type="ECO:0000313" key="3">
    <source>
        <dbReference type="Proteomes" id="UP000694396"/>
    </source>
</evidence>
<reference evidence="2" key="2">
    <citation type="submission" date="2025-09" db="UniProtKB">
        <authorList>
            <consortium name="Ensembl"/>
        </authorList>
    </citation>
    <scope>IDENTIFICATION</scope>
</reference>
<dbReference type="GO" id="GO:0090307">
    <property type="term" value="P:mitotic spindle assembly"/>
    <property type="evidence" value="ECO:0007669"/>
    <property type="project" value="TreeGrafter"/>
</dbReference>
<sequence>MQVGNVLFADTGKELAESDSGSTGSERSVAGSPLLNDDSSQKAEDSENEAADDLNLSFHVKKLQQIMVLEGENIQNDRKDGKEGCVEGQNKDNVGKNNEEVRCDNSESDDLPINELHKKRNQEENLPKSKPRMHKRGNASASDGDRKTVSTSDLKLEDDGRKSPSVDSSDGMMKITEGQIITDTMQEVSVNDQSERGEAKNTSKNSVKKLSETKERVLQNPKASLSGRSTTSVHLKRKGKSVPSTSPVSSQYLGSLKVLEDKSIQQKSPEFNKIDNIRAAVFQNWLEKKKLLVLELKRSEKEKAEILRSNTEKKALKREEAIACYEAWKKKKEKEAKKLKEKKKLEELEKNKPAEQNKEKTEAAQAVM</sequence>
<feature type="region of interest" description="Disordered" evidence="1">
    <location>
        <begin position="1"/>
        <end position="55"/>
    </location>
</feature>
<feature type="compositionally biased region" description="Polar residues" evidence="1">
    <location>
        <begin position="221"/>
        <end position="233"/>
    </location>
</feature>
<feature type="compositionally biased region" description="Polar residues" evidence="1">
    <location>
        <begin position="179"/>
        <end position="192"/>
    </location>
</feature>
<proteinExistence type="predicted"/>
<feature type="compositionally biased region" description="Basic and acidic residues" evidence="1">
    <location>
        <begin position="143"/>
        <end position="164"/>
    </location>
</feature>
<name>A0A8C3P1W5_9PASS</name>
<dbReference type="GO" id="GO:0000235">
    <property type="term" value="C:astral microtubule"/>
    <property type="evidence" value="ECO:0007669"/>
    <property type="project" value="TreeGrafter"/>
</dbReference>
<dbReference type="Proteomes" id="UP000694396">
    <property type="component" value="Unplaced"/>
</dbReference>
<evidence type="ECO:0000313" key="2">
    <source>
        <dbReference type="Ensembl" id="ENSCRFP00000003491.1"/>
    </source>
</evidence>
<feature type="compositionally biased region" description="Basic and acidic residues" evidence="1">
    <location>
        <begin position="347"/>
        <end position="362"/>
    </location>
</feature>
<feature type="compositionally biased region" description="Basic and acidic residues" evidence="1">
    <location>
        <begin position="75"/>
        <end position="105"/>
    </location>
</feature>
<protein>
    <recommendedName>
        <fullName evidence="4">Microtubule-associated protein 9</fullName>
    </recommendedName>
</protein>
<dbReference type="GO" id="GO:1902412">
    <property type="term" value="P:regulation of mitotic cytokinesis"/>
    <property type="evidence" value="ECO:0007669"/>
    <property type="project" value="TreeGrafter"/>
</dbReference>
<keyword evidence="3" id="KW-1185">Reference proteome</keyword>
<dbReference type="InterPro" id="IPR026106">
    <property type="entry name" value="MAP9"/>
</dbReference>
<evidence type="ECO:0008006" key="4">
    <source>
        <dbReference type="Google" id="ProtNLM"/>
    </source>
</evidence>
<feature type="region of interest" description="Disordered" evidence="1">
    <location>
        <begin position="73"/>
        <end position="248"/>
    </location>
</feature>
<accession>A0A8C3P1W5</accession>
<dbReference type="PANTHER" id="PTHR14739">
    <property type="entry name" value="MICROTUBULE-ASSOCIATED PROTEIN 9"/>
    <property type="match status" value="1"/>
</dbReference>
<dbReference type="GO" id="GO:0008017">
    <property type="term" value="F:microtubule binding"/>
    <property type="evidence" value="ECO:0007669"/>
    <property type="project" value="TreeGrafter"/>
</dbReference>
<dbReference type="AlphaFoldDB" id="A0A8C3P1W5"/>
<feature type="region of interest" description="Disordered" evidence="1">
    <location>
        <begin position="347"/>
        <end position="368"/>
    </location>
</feature>
<dbReference type="GO" id="GO:0000281">
    <property type="term" value="P:mitotic cytokinesis"/>
    <property type="evidence" value="ECO:0007669"/>
    <property type="project" value="InterPro"/>
</dbReference>